<dbReference type="EMBL" id="BSOE01000028">
    <property type="protein sequence ID" value="GLR04366.1"/>
    <property type="molecule type" value="Genomic_DNA"/>
</dbReference>
<reference evidence="2" key="1">
    <citation type="journal article" date="2019" name="Int. J. Syst. Evol. Microbiol.">
        <title>The Global Catalogue of Microorganisms (GCM) 10K type strain sequencing project: providing services to taxonomists for standard genome sequencing and annotation.</title>
        <authorList>
            <consortium name="The Broad Institute Genomics Platform"/>
            <consortium name="The Broad Institute Genome Sequencing Center for Infectious Disease"/>
            <person name="Wu L."/>
            <person name="Ma J."/>
        </authorList>
    </citation>
    <scope>NUCLEOTIDE SEQUENCE [LARGE SCALE GENOMIC DNA]</scope>
    <source>
        <strain evidence="2">NBRC 110633</strain>
    </source>
</reference>
<sequence length="186" mass="21543">MDDDRTTKELIEILGTDYEYFHGEIISRLDEGEKGQDGLTSADFQFEARQLVRAAFAYIEAVTFSVKVHSAMVCDRNDVYLSDAERNFIGEIQFSLNDKGEVVERAAQIKLTQNIRFAFNLLARSRQIESKFDPSTEWWSCLRSSIRVRDRLMHPRVPVDLDISIKELLDVMKAKHGFDQLLMEYP</sequence>
<gene>
    <name evidence="1" type="ORF">GCM10007906_19540</name>
</gene>
<proteinExistence type="predicted"/>
<name>A0ABQ5Y076_9VIBR</name>
<comment type="caution">
    <text evidence="1">The sequence shown here is derived from an EMBL/GenBank/DDBJ whole genome shotgun (WGS) entry which is preliminary data.</text>
</comment>
<evidence type="ECO:0000313" key="2">
    <source>
        <dbReference type="Proteomes" id="UP001156669"/>
    </source>
</evidence>
<evidence type="ECO:0000313" key="1">
    <source>
        <dbReference type="EMBL" id="GLR04366.1"/>
    </source>
</evidence>
<organism evidence="1 2">
    <name type="scientific">Vibrio hyugaensis</name>
    <dbReference type="NCBI Taxonomy" id="1534743"/>
    <lineage>
        <taxon>Bacteria</taxon>
        <taxon>Pseudomonadati</taxon>
        <taxon>Pseudomonadota</taxon>
        <taxon>Gammaproteobacteria</taxon>
        <taxon>Vibrionales</taxon>
        <taxon>Vibrionaceae</taxon>
        <taxon>Vibrio</taxon>
    </lineage>
</organism>
<dbReference type="Proteomes" id="UP001156669">
    <property type="component" value="Unassembled WGS sequence"/>
</dbReference>
<protein>
    <submittedName>
        <fullName evidence="1">Uncharacterized protein</fullName>
    </submittedName>
</protein>
<dbReference type="RefSeq" id="WP_045399174.1">
    <property type="nucleotide sequence ID" value="NZ_BBLD01000018.1"/>
</dbReference>
<accession>A0ABQ5Y076</accession>
<keyword evidence="2" id="KW-1185">Reference proteome</keyword>